<reference evidence="1" key="1">
    <citation type="submission" date="2014-05" db="EMBL/GenBank/DDBJ databases">
        <authorList>
            <person name="Chronopoulou M."/>
        </authorList>
    </citation>
    <scope>NUCLEOTIDE SEQUENCE</scope>
    <source>
        <tissue evidence="1">Whole organism</tissue>
    </source>
</reference>
<organism evidence="1">
    <name type="scientific">Lepeophtheirus salmonis</name>
    <name type="common">Salmon louse</name>
    <name type="synonym">Caligus salmonis</name>
    <dbReference type="NCBI Taxonomy" id="72036"/>
    <lineage>
        <taxon>Eukaryota</taxon>
        <taxon>Metazoa</taxon>
        <taxon>Ecdysozoa</taxon>
        <taxon>Arthropoda</taxon>
        <taxon>Crustacea</taxon>
        <taxon>Multicrustacea</taxon>
        <taxon>Hexanauplia</taxon>
        <taxon>Copepoda</taxon>
        <taxon>Siphonostomatoida</taxon>
        <taxon>Caligidae</taxon>
        <taxon>Lepeophtheirus</taxon>
    </lineage>
</organism>
<evidence type="ECO:0000313" key="1">
    <source>
        <dbReference type="EMBL" id="CDW45729.1"/>
    </source>
</evidence>
<dbReference type="AlphaFoldDB" id="A0A0K2V5F0"/>
<accession>A0A0K2V5F0</accession>
<protein>
    <submittedName>
        <fullName evidence="1">Uncharacterized protein</fullName>
    </submittedName>
</protein>
<dbReference type="EMBL" id="HACA01028368">
    <property type="protein sequence ID" value="CDW45729.1"/>
    <property type="molecule type" value="Transcribed_RNA"/>
</dbReference>
<sequence>MDEVLVGNICYQLSFDMMGYLCLKRLMDGRTSITSNQGRVVISDFYFVMIQDVSEEEEVSCGEANY</sequence>
<proteinExistence type="predicted"/>
<name>A0A0K2V5F0_LEPSM</name>